<evidence type="ECO:0000313" key="7">
    <source>
        <dbReference type="EMBL" id="PRY38561.1"/>
    </source>
</evidence>
<evidence type="ECO:0000256" key="4">
    <source>
        <dbReference type="ARBA" id="ARBA00022989"/>
    </source>
</evidence>
<dbReference type="PANTHER" id="PTHR23513:SF17">
    <property type="entry name" value="MEMBRANE PROTEIN"/>
    <property type="match status" value="1"/>
</dbReference>
<dbReference type="PANTHER" id="PTHR23513">
    <property type="entry name" value="INTEGRAL MEMBRANE EFFLUX PROTEIN-RELATED"/>
    <property type="match status" value="1"/>
</dbReference>
<reference evidence="7 8" key="1">
    <citation type="submission" date="2018-03" db="EMBL/GenBank/DDBJ databases">
        <title>Genomic Encyclopedia of Archaeal and Bacterial Type Strains, Phase II (KMG-II): from individual species to whole genera.</title>
        <authorList>
            <person name="Goeker M."/>
        </authorList>
    </citation>
    <scope>NUCLEOTIDE SEQUENCE [LARGE SCALE GENOMIC DNA]</scope>
    <source>
        <strain evidence="7 8">DSM 45416</strain>
    </source>
</reference>
<dbReference type="Proteomes" id="UP000239210">
    <property type="component" value="Unassembled WGS sequence"/>
</dbReference>
<keyword evidence="8" id="KW-1185">Reference proteome</keyword>
<comment type="caution">
    <text evidence="7">The sequence shown here is derived from an EMBL/GenBank/DDBJ whole genome shotgun (WGS) entry which is preliminary data.</text>
</comment>
<evidence type="ECO:0000256" key="5">
    <source>
        <dbReference type="ARBA" id="ARBA00023136"/>
    </source>
</evidence>
<organism evidence="7 8">
    <name type="scientific">Geodermatophilus tzadiensis</name>
    <dbReference type="NCBI Taxonomy" id="1137988"/>
    <lineage>
        <taxon>Bacteria</taxon>
        <taxon>Bacillati</taxon>
        <taxon>Actinomycetota</taxon>
        <taxon>Actinomycetes</taxon>
        <taxon>Geodermatophilales</taxon>
        <taxon>Geodermatophilaceae</taxon>
        <taxon>Geodermatophilus</taxon>
    </lineage>
</organism>
<evidence type="ECO:0000256" key="1">
    <source>
        <dbReference type="ARBA" id="ARBA00004651"/>
    </source>
</evidence>
<proteinExistence type="predicted"/>
<feature type="transmembrane region" description="Helical" evidence="6">
    <location>
        <begin position="369"/>
        <end position="392"/>
    </location>
</feature>
<dbReference type="EMBL" id="PVTG01000022">
    <property type="protein sequence ID" value="PRY38561.1"/>
    <property type="molecule type" value="Genomic_DNA"/>
</dbReference>
<feature type="transmembrane region" description="Helical" evidence="6">
    <location>
        <begin position="275"/>
        <end position="299"/>
    </location>
</feature>
<feature type="transmembrane region" description="Helical" evidence="6">
    <location>
        <begin position="238"/>
        <end position="263"/>
    </location>
</feature>
<sequence>MGADTTVRHLLLRGDFRRLLTTRLLSQFGDGVFQASLAGTVLFNPQRAAEPIDVAAGFAVLLLPYSVVGPFAGVWLDRWSRRQVLLRANLLRAVLVAAVAGTVLAGVAGLPLYALGLAVFSVTRFVLSALSAGLPHTADEPSLVSANALSTTLGAVATVAGGGAAVVLSRLGVAGDAVYAAVALSAALPYVAASLVVAGFAPAYLGPDSAAGPDRLTARAVVRGMVEGARHARARPPVAAALLAISAHRLCFGVLTLGTLLLYRTGFPDAGGLLPGGLVGLGQAVAAGAAGTVLAAAVTPAAVRRAGRRRWTTGLLAVGGALQLVLGLPFTPPSTVAAAFVLGLVAQGVKICVDTTLQESLDDELRGRVFSVYDTLVNVSYVTALVAAALLLPPDGRSGAALVVVAAGYLLTAALYARLTRTPARLP</sequence>
<dbReference type="Pfam" id="PF07690">
    <property type="entry name" value="MFS_1"/>
    <property type="match status" value="1"/>
</dbReference>
<dbReference type="InterPro" id="IPR036259">
    <property type="entry name" value="MFS_trans_sf"/>
</dbReference>
<feature type="transmembrane region" description="Helical" evidence="6">
    <location>
        <begin position="398"/>
        <end position="417"/>
    </location>
</feature>
<feature type="transmembrane region" description="Helical" evidence="6">
    <location>
        <begin position="336"/>
        <end position="357"/>
    </location>
</feature>
<name>A0A2T0SYQ6_9ACTN</name>
<evidence type="ECO:0000256" key="2">
    <source>
        <dbReference type="ARBA" id="ARBA00022475"/>
    </source>
</evidence>
<feature type="transmembrane region" description="Helical" evidence="6">
    <location>
        <begin position="146"/>
        <end position="171"/>
    </location>
</feature>
<accession>A0A2T0SYQ6</accession>
<protein>
    <submittedName>
        <fullName evidence="7">MFS transporter</fullName>
    </submittedName>
</protein>
<feature type="transmembrane region" description="Helical" evidence="6">
    <location>
        <begin position="311"/>
        <end position="330"/>
    </location>
</feature>
<gene>
    <name evidence="7" type="ORF">LY71_12233</name>
</gene>
<feature type="transmembrane region" description="Helical" evidence="6">
    <location>
        <begin position="113"/>
        <end position="134"/>
    </location>
</feature>
<feature type="transmembrane region" description="Helical" evidence="6">
    <location>
        <begin position="54"/>
        <end position="76"/>
    </location>
</feature>
<keyword evidence="5 6" id="KW-0472">Membrane</keyword>
<keyword evidence="4 6" id="KW-1133">Transmembrane helix</keyword>
<dbReference type="AlphaFoldDB" id="A0A2T0SYQ6"/>
<feature type="transmembrane region" description="Helical" evidence="6">
    <location>
        <begin position="88"/>
        <end position="107"/>
    </location>
</feature>
<dbReference type="GO" id="GO:0022857">
    <property type="term" value="F:transmembrane transporter activity"/>
    <property type="evidence" value="ECO:0007669"/>
    <property type="project" value="InterPro"/>
</dbReference>
<dbReference type="RefSeq" id="WP_106281723.1">
    <property type="nucleotide sequence ID" value="NZ_PVTG01000022.1"/>
</dbReference>
<evidence type="ECO:0000313" key="8">
    <source>
        <dbReference type="Proteomes" id="UP000239210"/>
    </source>
</evidence>
<feature type="transmembrane region" description="Helical" evidence="6">
    <location>
        <begin position="177"/>
        <end position="205"/>
    </location>
</feature>
<dbReference type="SUPFAM" id="SSF103473">
    <property type="entry name" value="MFS general substrate transporter"/>
    <property type="match status" value="1"/>
</dbReference>
<dbReference type="GO" id="GO:0005886">
    <property type="term" value="C:plasma membrane"/>
    <property type="evidence" value="ECO:0007669"/>
    <property type="project" value="UniProtKB-SubCell"/>
</dbReference>
<keyword evidence="3 6" id="KW-0812">Transmembrane</keyword>
<keyword evidence="2" id="KW-1003">Cell membrane</keyword>
<evidence type="ECO:0000256" key="6">
    <source>
        <dbReference type="SAM" id="Phobius"/>
    </source>
</evidence>
<comment type="subcellular location">
    <subcellularLocation>
        <location evidence="1">Cell membrane</location>
        <topology evidence="1">Multi-pass membrane protein</topology>
    </subcellularLocation>
</comment>
<dbReference type="InterPro" id="IPR011701">
    <property type="entry name" value="MFS"/>
</dbReference>
<dbReference type="OrthoDB" id="3688258at2"/>
<dbReference type="Gene3D" id="1.20.1250.20">
    <property type="entry name" value="MFS general substrate transporter like domains"/>
    <property type="match status" value="2"/>
</dbReference>
<evidence type="ECO:0000256" key="3">
    <source>
        <dbReference type="ARBA" id="ARBA00022692"/>
    </source>
</evidence>